<organism evidence="3 4">
    <name type="scientific">Acrobeloides nanus</name>
    <dbReference type="NCBI Taxonomy" id="290746"/>
    <lineage>
        <taxon>Eukaryota</taxon>
        <taxon>Metazoa</taxon>
        <taxon>Ecdysozoa</taxon>
        <taxon>Nematoda</taxon>
        <taxon>Chromadorea</taxon>
        <taxon>Rhabditida</taxon>
        <taxon>Tylenchina</taxon>
        <taxon>Cephalobomorpha</taxon>
        <taxon>Cephaloboidea</taxon>
        <taxon>Cephalobidae</taxon>
        <taxon>Acrobeloides</taxon>
    </lineage>
</organism>
<protein>
    <submittedName>
        <fullName evidence="4">Biogenesis of lysosome-related organelles complex 1 subunit 2</fullName>
    </submittedName>
</protein>
<evidence type="ECO:0000256" key="1">
    <source>
        <dbReference type="ARBA" id="ARBA00008468"/>
    </source>
</evidence>
<proteinExistence type="inferred from homology"/>
<dbReference type="GO" id="GO:0016197">
    <property type="term" value="P:endosomal transport"/>
    <property type="evidence" value="ECO:0007669"/>
    <property type="project" value="TreeGrafter"/>
</dbReference>
<dbReference type="WBParaSite" id="ACRNAN_scaffold5216.g26576.t1">
    <property type="protein sequence ID" value="ACRNAN_scaffold5216.g26576.t1"/>
    <property type="gene ID" value="ACRNAN_scaffold5216.g26576"/>
</dbReference>
<comment type="similarity">
    <text evidence="1">Belongs to the BLOC1S2 family.</text>
</comment>
<dbReference type="GO" id="GO:0099078">
    <property type="term" value="C:BORC complex"/>
    <property type="evidence" value="ECO:0007669"/>
    <property type="project" value="TreeGrafter"/>
</dbReference>
<sequence>MAEINERASTSVEPTLSPTSTISDEAHRLSDNVFDKISAFVNGQIQGTIDDYKLLEEMNNVTAQRYADMKQVAATVSDRLSQLNEKYETLRPYLQQIDEIDSNSRKMEEAVVLLENYVTALETKLKKFQQNQQS</sequence>
<evidence type="ECO:0000256" key="2">
    <source>
        <dbReference type="SAM" id="MobiDB-lite"/>
    </source>
</evidence>
<feature type="compositionally biased region" description="Polar residues" evidence="2">
    <location>
        <begin position="7"/>
        <end position="23"/>
    </location>
</feature>
<dbReference type="GO" id="GO:0000930">
    <property type="term" value="C:gamma-tubulin complex"/>
    <property type="evidence" value="ECO:0007669"/>
    <property type="project" value="TreeGrafter"/>
</dbReference>
<dbReference type="GO" id="GO:0032418">
    <property type="term" value="P:lysosome localization"/>
    <property type="evidence" value="ECO:0007669"/>
    <property type="project" value="TreeGrafter"/>
</dbReference>
<feature type="region of interest" description="Disordered" evidence="2">
    <location>
        <begin position="1"/>
        <end position="24"/>
    </location>
</feature>
<name>A0A914E2Z1_9BILA</name>
<dbReference type="GO" id="GO:0031083">
    <property type="term" value="C:BLOC-1 complex"/>
    <property type="evidence" value="ECO:0007669"/>
    <property type="project" value="TreeGrafter"/>
</dbReference>
<accession>A0A914E2Z1</accession>
<dbReference type="Proteomes" id="UP000887540">
    <property type="component" value="Unplaced"/>
</dbReference>
<dbReference type="InterPro" id="IPR019269">
    <property type="entry name" value="BLOC1_su2"/>
</dbReference>
<keyword evidence="3" id="KW-1185">Reference proteome</keyword>
<reference evidence="4" key="1">
    <citation type="submission" date="2022-11" db="UniProtKB">
        <authorList>
            <consortium name="WormBaseParasite"/>
        </authorList>
    </citation>
    <scope>IDENTIFICATION</scope>
</reference>
<dbReference type="GO" id="GO:0043015">
    <property type="term" value="F:gamma-tubulin binding"/>
    <property type="evidence" value="ECO:0007669"/>
    <property type="project" value="TreeGrafter"/>
</dbReference>
<dbReference type="Pfam" id="PF10046">
    <property type="entry name" value="BLOC1_2"/>
    <property type="match status" value="1"/>
</dbReference>
<dbReference type="PANTHER" id="PTHR46479:SF1">
    <property type="entry name" value="BIOGENESIS OF LYSOSOME-RELATED ORGANELLES COMPLEX 1 SUBUNIT 2"/>
    <property type="match status" value="1"/>
</dbReference>
<dbReference type="PANTHER" id="PTHR46479">
    <property type="entry name" value="BIOGENESIS OF LYSOSOME-RELATED ORGANELLES COMPLEX 1 SUBUNIT 2"/>
    <property type="match status" value="1"/>
</dbReference>
<dbReference type="AlphaFoldDB" id="A0A914E2Z1"/>
<evidence type="ECO:0000313" key="3">
    <source>
        <dbReference type="Proteomes" id="UP000887540"/>
    </source>
</evidence>
<evidence type="ECO:0000313" key="4">
    <source>
        <dbReference type="WBParaSite" id="ACRNAN_scaffold5216.g26576.t1"/>
    </source>
</evidence>